<comment type="caution">
    <text evidence="1">The sequence shown here is derived from an EMBL/GenBank/DDBJ whole genome shotgun (WGS) entry which is preliminary data.</text>
</comment>
<accession>A0A7W6EUG5</accession>
<organism evidence="1 2">
    <name type="scientific">Novosphingobium hassiacum</name>
    <dbReference type="NCBI Taxonomy" id="173676"/>
    <lineage>
        <taxon>Bacteria</taxon>
        <taxon>Pseudomonadati</taxon>
        <taxon>Pseudomonadota</taxon>
        <taxon>Alphaproteobacteria</taxon>
        <taxon>Sphingomonadales</taxon>
        <taxon>Sphingomonadaceae</taxon>
        <taxon>Novosphingobium</taxon>
    </lineage>
</organism>
<evidence type="ECO:0000313" key="1">
    <source>
        <dbReference type="EMBL" id="MBB3858890.1"/>
    </source>
</evidence>
<evidence type="ECO:0000313" key="2">
    <source>
        <dbReference type="Proteomes" id="UP000562395"/>
    </source>
</evidence>
<gene>
    <name evidence="1" type="ORF">GGQ88_000130</name>
</gene>
<dbReference type="AlphaFoldDB" id="A0A7W6EUG5"/>
<name>A0A7W6EUG5_9SPHN</name>
<dbReference type="Proteomes" id="UP000562395">
    <property type="component" value="Unassembled WGS sequence"/>
</dbReference>
<dbReference type="EMBL" id="JACICY010000001">
    <property type="protein sequence ID" value="MBB3858890.1"/>
    <property type="molecule type" value="Genomic_DNA"/>
</dbReference>
<sequence length="62" mass="6907">MEPDAELIECTGWRDRTGILRRARALYADGLQVDVFLTLATGKAQISSYKMTWRGTISGKST</sequence>
<keyword evidence="2" id="KW-1185">Reference proteome</keyword>
<reference evidence="1 2" key="1">
    <citation type="submission" date="2020-08" db="EMBL/GenBank/DDBJ databases">
        <title>Genomic Encyclopedia of Type Strains, Phase IV (KMG-IV): sequencing the most valuable type-strain genomes for metagenomic binning, comparative biology and taxonomic classification.</title>
        <authorList>
            <person name="Goeker M."/>
        </authorList>
    </citation>
    <scope>NUCLEOTIDE SEQUENCE [LARGE SCALE GENOMIC DNA]</scope>
    <source>
        <strain evidence="1 2">DSM 14552</strain>
    </source>
</reference>
<dbReference type="RefSeq" id="WP_183611097.1">
    <property type="nucleotide sequence ID" value="NZ_JACICY010000001.1"/>
</dbReference>
<proteinExistence type="predicted"/>
<protein>
    <submittedName>
        <fullName evidence="1">Uncharacterized protein</fullName>
    </submittedName>
</protein>